<feature type="domain" description="RING-type" evidence="6">
    <location>
        <begin position="157"/>
        <end position="198"/>
    </location>
</feature>
<dbReference type="AlphaFoldDB" id="A0ABD3D3F4"/>
<protein>
    <recommendedName>
        <fullName evidence="6">RING-type domain-containing protein</fullName>
    </recommendedName>
</protein>
<dbReference type="SMART" id="SM00184">
    <property type="entry name" value="RING"/>
    <property type="match status" value="1"/>
</dbReference>
<dbReference type="GO" id="GO:0008270">
    <property type="term" value="F:zinc ion binding"/>
    <property type="evidence" value="ECO:0007669"/>
    <property type="project" value="UniProtKB-KW"/>
</dbReference>
<dbReference type="Gene3D" id="3.30.40.10">
    <property type="entry name" value="Zinc/RING finger domain, C3HC4 (zinc finger)"/>
    <property type="match status" value="1"/>
</dbReference>
<feature type="compositionally biased region" description="Polar residues" evidence="5">
    <location>
        <begin position="98"/>
        <end position="115"/>
    </location>
</feature>
<proteinExistence type="predicted"/>
<dbReference type="InterPro" id="IPR051834">
    <property type="entry name" value="RING_finger_E3_ligase"/>
</dbReference>
<evidence type="ECO:0000256" key="1">
    <source>
        <dbReference type="ARBA" id="ARBA00022723"/>
    </source>
</evidence>
<dbReference type="EMBL" id="JAVIJP010000026">
    <property type="protein sequence ID" value="KAL3636808.1"/>
    <property type="molecule type" value="Genomic_DNA"/>
</dbReference>
<dbReference type="Proteomes" id="UP001632038">
    <property type="component" value="Unassembled WGS sequence"/>
</dbReference>
<evidence type="ECO:0000256" key="3">
    <source>
        <dbReference type="ARBA" id="ARBA00022833"/>
    </source>
</evidence>
<dbReference type="InterPro" id="IPR001841">
    <property type="entry name" value="Znf_RING"/>
</dbReference>
<sequence length="202" mass="23293">MSRRDYRPPENWQSGQEYWIYMPTNPSHFNGRGQTTNPWWFFEERSFRESNYGLASLPSVAPARRLGPLLIIDEYDTSPGARAHTPHAPPTYHAPRYNQGSSTEDQESRLSPQEQKQALNKLRKQLYSPHINNIIKRLGTKASDRSSVEDDDGTKRCAVCLDDFESKQFVTITPCNHMFHEDCIVPWVKSQGKCPVCRFVMS</sequence>
<keyword evidence="3" id="KW-0862">Zinc</keyword>
<feature type="region of interest" description="Disordered" evidence="5">
    <location>
        <begin position="77"/>
        <end position="115"/>
    </location>
</feature>
<name>A0ABD3D3F4_9LAMI</name>
<keyword evidence="8" id="KW-1185">Reference proteome</keyword>
<keyword evidence="1" id="KW-0479">Metal-binding</keyword>
<dbReference type="PANTHER" id="PTHR45931">
    <property type="entry name" value="SI:CH211-59O9.10"/>
    <property type="match status" value="1"/>
</dbReference>
<keyword evidence="2 4" id="KW-0863">Zinc-finger</keyword>
<evidence type="ECO:0000259" key="6">
    <source>
        <dbReference type="PROSITE" id="PS50089"/>
    </source>
</evidence>
<evidence type="ECO:0000313" key="8">
    <source>
        <dbReference type="Proteomes" id="UP001632038"/>
    </source>
</evidence>
<dbReference type="Pfam" id="PF13639">
    <property type="entry name" value="zf-RING_2"/>
    <property type="match status" value="1"/>
</dbReference>
<dbReference type="InterPro" id="IPR013083">
    <property type="entry name" value="Znf_RING/FYVE/PHD"/>
</dbReference>
<organism evidence="7 8">
    <name type="scientific">Castilleja foliolosa</name>
    <dbReference type="NCBI Taxonomy" id="1961234"/>
    <lineage>
        <taxon>Eukaryota</taxon>
        <taxon>Viridiplantae</taxon>
        <taxon>Streptophyta</taxon>
        <taxon>Embryophyta</taxon>
        <taxon>Tracheophyta</taxon>
        <taxon>Spermatophyta</taxon>
        <taxon>Magnoliopsida</taxon>
        <taxon>eudicotyledons</taxon>
        <taxon>Gunneridae</taxon>
        <taxon>Pentapetalae</taxon>
        <taxon>asterids</taxon>
        <taxon>lamiids</taxon>
        <taxon>Lamiales</taxon>
        <taxon>Orobanchaceae</taxon>
        <taxon>Pedicularideae</taxon>
        <taxon>Castillejinae</taxon>
        <taxon>Castilleja</taxon>
    </lineage>
</organism>
<dbReference type="PROSITE" id="PS50089">
    <property type="entry name" value="ZF_RING_2"/>
    <property type="match status" value="1"/>
</dbReference>
<evidence type="ECO:0000256" key="5">
    <source>
        <dbReference type="SAM" id="MobiDB-lite"/>
    </source>
</evidence>
<gene>
    <name evidence="7" type="ORF">CASFOL_019107</name>
</gene>
<evidence type="ECO:0000256" key="2">
    <source>
        <dbReference type="ARBA" id="ARBA00022771"/>
    </source>
</evidence>
<comment type="caution">
    <text evidence="7">The sequence shown here is derived from an EMBL/GenBank/DDBJ whole genome shotgun (WGS) entry which is preliminary data.</text>
</comment>
<reference evidence="8" key="1">
    <citation type="journal article" date="2024" name="IScience">
        <title>Strigolactones Initiate the Formation of Haustorium-like Structures in Castilleja.</title>
        <authorList>
            <person name="Buerger M."/>
            <person name="Peterson D."/>
            <person name="Chory J."/>
        </authorList>
    </citation>
    <scope>NUCLEOTIDE SEQUENCE [LARGE SCALE GENOMIC DNA]</scope>
</reference>
<accession>A0ABD3D3F4</accession>
<dbReference type="SUPFAM" id="SSF57850">
    <property type="entry name" value="RING/U-box"/>
    <property type="match status" value="1"/>
</dbReference>
<dbReference type="PANTHER" id="PTHR45931:SF3">
    <property type="entry name" value="RING ZINC FINGER-CONTAINING PROTEIN"/>
    <property type="match status" value="1"/>
</dbReference>
<evidence type="ECO:0000313" key="7">
    <source>
        <dbReference type="EMBL" id="KAL3636808.1"/>
    </source>
</evidence>
<evidence type="ECO:0000256" key="4">
    <source>
        <dbReference type="PROSITE-ProRule" id="PRU00175"/>
    </source>
</evidence>